<proteinExistence type="predicted"/>
<reference evidence="3" key="1">
    <citation type="submission" date="2020-05" db="UniProtKB">
        <authorList>
            <consortium name="EnsemblMetazoa"/>
        </authorList>
    </citation>
    <scope>IDENTIFICATION</scope>
    <source>
        <strain evidence="3">USDA</strain>
    </source>
</reference>
<dbReference type="PANTHER" id="PTHR21415:SF1">
    <property type="entry name" value="U7 SNRNA-ASSOCIATED SM-LIKE PROTEIN LSM11"/>
    <property type="match status" value="1"/>
</dbReference>
<protein>
    <recommendedName>
        <fullName evidence="2">Sm domain-containing protein</fullName>
    </recommendedName>
</protein>
<dbReference type="GO" id="GO:0006398">
    <property type="term" value="P:mRNA 3'-end processing by stem-loop binding and cleavage"/>
    <property type="evidence" value="ECO:0007669"/>
    <property type="project" value="TreeGrafter"/>
</dbReference>
<evidence type="ECO:0000259" key="2">
    <source>
        <dbReference type="SMART" id="SM00651"/>
    </source>
</evidence>
<feature type="domain" description="Sm" evidence="2">
    <location>
        <begin position="155"/>
        <end position="269"/>
    </location>
</feature>
<feature type="compositionally biased region" description="Basic and acidic residues" evidence="1">
    <location>
        <begin position="1"/>
        <end position="13"/>
    </location>
</feature>
<dbReference type="InterPro" id="IPR010920">
    <property type="entry name" value="LSM_dom_sf"/>
</dbReference>
<dbReference type="OrthoDB" id="10002367at2759"/>
<evidence type="ECO:0000313" key="4">
    <source>
        <dbReference type="Proteomes" id="UP000095300"/>
    </source>
</evidence>
<evidence type="ECO:0000313" key="3">
    <source>
        <dbReference type="EnsemblMetazoa" id="SCAU009445-PA"/>
    </source>
</evidence>
<gene>
    <name evidence="3" type="primary">106093121</name>
</gene>
<dbReference type="Proteomes" id="UP000095300">
    <property type="component" value="Unassembled WGS sequence"/>
</dbReference>
<dbReference type="InterPro" id="IPR001163">
    <property type="entry name" value="Sm_dom_euk/arc"/>
</dbReference>
<accession>A0A1I8PMM7</accession>
<dbReference type="SMART" id="SM00651">
    <property type="entry name" value="Sm"/>
    <property type="match status" value="1"/>
</dbReference>
<dbReference type="KEGG" id="scac:106093121"/>
<dbReference type="SUPFAM" id="SSF50182">
    <property type="entry name" value="Sm-like ribonucleoproteins"/>
    <property type="match status" value="1"/>
</dbReference>
<evidence type="ECO:0000256" key="1">
    <source>
        <dbReference type="SAM" id="MobiDB-lite"/>
    </source>
</evidence>
<dbReference type="STRING" id="35570.A0A1I8PMM7"/>
<dbReference type="GO" id="GO:0071209">
    <property type="term" value="F:U7 snRNA binding"/>
    <property type="evidence" value="ECO:0007669"/>
    <property type="project" value="InterPro"/>
</dbReference>
<dbReference type="AlphaFoldDB" id="A0A1I8PMM7"/>
<dbReference type="Pfam" id="PF01423">
    <property type="entry name" value="LSM"/>
    <property type="match status" value="1"/>
</dbReference>
<dbReference type="EnsemblMetazoa" id="SCAU009445-RA">
    <property type="protein sequence ID" value="SCAU009445-PA"/>
    <property type="gene ID" value="SCAU009445"/>
</dbReference>
<feature type="compositionally biased region" description="Polar residues" evidence="1">
    <location>
        <begin position="14"/>
        <end position="28"/>
    </location>
</feature>
<sequence>IESNTVRKDEFPRTSENISTADQLQGTKTEGIDAKSTEQELDIASDNFNPLRCLYASEYRVTEKHPKVIYQNMAAFETALKNVGIWDVGKKAKSQKDQQLAGPSNSNKKATLIEEAKTQRRFQEHQLAVRTQPKIKSKHTRNLLGQMADATGPLKALNAYVVTGSRVHVVVRKEKGIKGYIEGTLLMFDRHWNLLLANVLECYSHRKHKYAQDNIVLPKETYDCTSSLRQLGIQMPKQTIKSLNRKTIQIQRQLPQIFLRGEQVVLVYPARE</sequence>
<dbReference type="VEuPathDB" id="VectorBase:SCAU009445"/>
<dbReference type="GO" id="GO:0005683">
    <property type="term" value="C:U7 snRNP"/>
    <property type="evidence" value="ECO:0007669"/>
    <property type="project" value="TreeGrafter"/>
</dbReference>
<organism evidence="3 4">
    <name type="scientific">Stomoxys calcitrans</name>
    <name type="common">Stable fly</name>
    <name type="synonym">Conops calcitrans</name>
    <dbReference type="NCBI Taxonomy" id="35570"/>
    <lineage>
        <taxon>Eukaryota</taxon>
        <taxon>Metazoa</taxon>
        <taxon>Ecdysozoa</taxon>
        <taxon>Arthropoda</taxon>
        <taxon>Hexapoda</taxon>
        <taxon>Insecta</taxon>
        <taxon>Pterygota</taxon>
        <taxon>Neoptera</taxon>
        <taxon>Endopterygota</taxon>
        <taxon>Diptera</taxon>
        <taxon>Brachycera</taxon>
        <taxon>Muscomorpha</taxon>
        <taxon>Muscoidea</taxon>
        <taxon>Muscidae</taxon>
        <taxon>Stomoxys</taxon>
    </lineage>
</organism>
<dbReference type="Gene3D" id="2.30.30.100">
    <property type="match status" value="1"/>
</dbReference>
<dbReference type="InterPro" id="IPR039267">
    <property type="entry name" value="Lsm11"/>
</dbReference>
<dbReference type="PANTHER" id="PTHR21415">
    <property type="entry name" value="U7 SNRNA-ASSOCIATED SM-LIKE PROTEIN LSM11"/>
    <property type="match status" value="1"/>
</dbReference>
<keyword evidence="4" id="KW-1185">Reference proteome</keyword>
<name>A0A1I8PMM7_STOCA</name>
<feature type="region of interest" description="Disordered" evidence="1">
    <location>
        <begin position="1"/>
        <end position="31"/>
    </location>
</feature>